<dbReference type="PANTHER" id="PTHR33054:SF13">
    <property type="entry name" value="CCHC-TYPE DOMAIN-CONTAINING PROTEIN"/>
    <property type="match status" value="1"/>
</dbReference>
<dbReference type="InterPro" id="IPR036875">
    <property type="entry name" value="Znf_CCHC_sf"/>
</dbReference>
<name>A0A9J6A8D0_SOLCO</name>
<evidence type="ECO:0000313" key="2">
    <source>
        <dbReference type="EMBL" id="KAG5620263.1"/>
    </source>
</evidence>
<dbReference type="AlphaFoldDB" id="A0A9J6A8D0"/>
<evidence type="ECO:0000313" key="3">
    <source>
        <dbReference type="Proteomes" id="UP000824120"/>
    </source>
</evidence>
<dbReference type="SUPFAM" id="SSF57756">
    <property type="entry name" value="Retrovirus zinc finger-like domains"/>
    <property type="match status" value="1"/>
</dbReference>
<feature type="region of interest" description="Disordered" evidence="1">
    <location>
        <begin position="253"/>
        <end position="276"/>
    </location>
</feature>
<reference evidence="2 3" key="1">
    <citation type="submission" date="2020-09" db="EMBL/GenBank/DDBJ databases">
        <title>De no assembly of potato wild relative species, Solanum commersonii.</title>
        <authorList>
            <person name="Cho K."/>
        </authorList>
    </citation>
    <scope>NUCLEOTIDE SEQUENCE [LARGE SCALE GENOMIC DNA]</scope>
    <source>
        <strain evidence="2">LZ3.2</strain>
        <tissue evidence="2">Leaf</tissue>
    </source>
</reference>
<gene>
    <name evidence="2" type="ORF">H5410_005481</name>
</gene>
<organism evidence="2 3">
    <name type="scientific">Solanum commersonii</name>
    <name type="common">Commerson's wild potato</name>
    <name type="synonym">Commerson's nightshade</name>
    <dbReference type="NCBI Taxonomy" id="4109"/>
    <lineage>
        <taxon>Eukaryota</taxon>
        <taxon>Viridiplantae</taxon>
        <taxon>Streptophyta</taxon>
        <taxon>Embryophyta</taxon>
        <taxon>Tracheophyta</taxon>
        <taxon>Spermatophyta</taxon>
        <taxon>Magnoliopsida</taxon>
        <taxon>eudicotyledons</taxon>
        <taxon>Gunneridae</taxon>
        <taxon>Pentapetalae</taxon>
        <taxon>asterids</taxon>
        <taxon>lamiids</taxon>
        <taxon>Solanales</taxon>
        <taxon>Solanaceae</taxon>
        <taxon>Solanoideae</taxon>
        <taxon>Solaneae</taxon>
        <taxon>Solanum</taxon>
    </lineage>
</organism>
<dbReference type="GO" id="GO:0008270">
    <property type="term" value="F:zinc ion binding"/>
    <property type="evidence" value="ECO:0007669"/>
    <property type="project" value="InterPro"/>
</dbReference>
<sequence>MELPECNSTHWKSKFIDGLPTLFAERVRKAIRGENHSINYDDYTYGKLISACVQEGFSLCNEIKLNQQIKKHRLNERRQLGEFYEQFAFDIPQQKSKDKEYIPKNKKSSKKDYEKWKKKRIERKLRRAEEGKGDSSKRRKKYRYNKADTFHKCGRFGHYAKDCRVKEKIKSLDVDDNIKDSLYKIMLNSDLGKSESNDSGEEESSTSEDLKALQQEDYMTSEDECSPCQQGLQLKKDLMKNLDIDIKDDISMASASHTSEDDDTTRLAGEGQDSDNNEEVDIDALFKKFQEQVEESSSTTIVVKDKYKVILLLENSDLRWKNDPWKVMYRYLDTVSYTTTICKYIMHYEMTLSPTGSGEFQHFYPANTKKVYNFSKVIIKKISAPEE</sequence>
<accession>A0A9J6A8D0</accession>
<protein>
    <recommendedName>
        <fullName evidence="4">CCHC-type domain-containing protein</fullName>
    </recommendedName>
</protein>
<comment type="caution">
    <text evidence="2">The sequence shown here is derived from an EMBL/GenBank/DDBJ whole genome shotgun (WGS) entry which is preliminary data.</text>
</comment>
<dbReference type="GO" id="GO:0003676">
    <property type="term" value="F:nucleic acid binding"/>
    <property type="evidence" value="ECO:0007669"/>
    <property type="project" value="InterPro"/>
</dbReference>
<dbReference type="OrthoDB" id="1306342at2759"/>
<feature type="region of interest" description="Disordered" evidence="1">
    <location>
        <begin position="191"/>
        <end position="210"/>
    </location>
</feature>
<dbReference type="PANTHER" id="PTHR33054">
    <property type="entry name" value="CCHC-TYPE DOMAIN-CONTAINING PROTEIN"/>
    <property type="match status" value="1"/>
</dbReference>
<proteinExistence type="predicted"/>
<keyword evidence="3" id="KW-1185">Reference proteome</keyword>
<dbReference type="EMBL" id="JACXVP010000002">
    <property type="protein sequence ID" value="KAG5620263.1"/>
    <property type="molecule type" value="Genomic_DNA"/>
</dbReference>
<dbReference type="Proteomes" id="UP000824120">
    <property type="component" value="Chromosome 2"/>
</dbReference>
<evidence type="ECO:0008006" key="4">
    <source>
        <dbReference type="Google" id="ProtNLM"/>
    </source>
</evidence>
<evidence type="ECO:0000256" key="1">
    <source>
        <dbReference type="SAM" id="MobiDB-lite"/>
    </source>
</evidence>